<gene>
    <name evidence="2" type="ORF">WN944_024631</name>
</gene>
<dbReference type="InterPro" id="IPR011009">
    <property type="entry name" value="Kinase-like_dom_sf"/>
</dbReference>
<evidence type="ECO:0000256" key="1">
    <source>
        <dbReference type="SAM" id="Phobius"/>
    </source>
</evidence>
<evidence type="ECO:0000313" key="3">
    <source>
        <dbReference type="Proteomes" id="UP001428341"/>
    </source>
</evidence>
<dbReference type="AlphaFoldDB" id="A0AAP0LNB2"/>
<sequence length="383" mass="43245">MTEVDRDCEIGMLEENVNPLGSGMRAPVKGALESILWHKIANLNILIGASKFLLHHFEEGLLNHRQLKSVINDDLKCLCGQVGFEQKLSYPYRVNPLGYCWKDKWPMKKESLENHLFRRTEGSLGTKENKDFISMDIFIVIIELPGCAESFSIKEGSWDKRLEIAIGVAKTLVATQSSQKQNIYRDLNPSSILLEETPSSFLADMPHNSIAKVNLMDGGECTALDISDDLTQAGKTEMKIKASQHVRGAFGAKCDQMRKGFKWGHLSLHLQDTWLNMKTKNKSKSYVFHLVLLLALLSTIMFHAALKIFGCRSEKGFQQISSLNPFCRVVNRHPHLFQLLIILNSAAFFLCLAFMTVLFNEFPLKPLLLVSVFSMLAAYMCII</sequence>
<keyword evidence="3" id="KW-1185">Reference proteome</keyword>
<comment type="caution">
    <text evidence="2">The sequence shown here is derived from an EMBL/GenBank/DDBJ whole genome shotgun (WGS) entry which is preliminary data.</text>
</comment>
<dbReference type="PANTHER" id="PTHR45621">
    <property type="entry name" value="OS01G0588500 PROTEIN-RELATED"/>
    <property type="match status" value="1"/>
</dbReference>
<dbReference type="SUPFAM" id="SSF56112">
    <property type="entry name" value="Protein kinase-like (PK-like)"/>
    <property type="match status" value="1"/>
</dbReference>
<feature type="transmembrane region" description="Helical" evidence="1">
    <location>
        <begin position="286"/>
        <end position="306"/>
    </location>
</feature>
<dbReference type="EMBL" id="JBCGBO010000024">
    <property type="protein sequence ID" value="KAK9181494.1"/>
    <property type="molecule type" value="Genomic_DNA"/>
</dbReference>
<feature type="transmembrane region" description="Helical" evidence="1">
    <location>
        <begin position="336"/>
        <end position="358"/>
    </location>
</feature>
<keyword evidence="1" id="KW-1133">Transmembrane helix</keyword>
<name>A0AAP0LNB2_9ROSI</name>
<organism evidence="2 3">
    <name type="scientific">Citrus x changshan-huyou</name>
    <dbReference type="NCBI Taxonomy" id="2935761"/>
    <lineage>
        <taxon>Eukaryota</taxon>
        <taxon>Viridiplantae</taxon>
        <taxon>Streptophyta</taxon>
        <taxon>Embryophyta</taxon>
        <taxon>Tracheophyta</taxon>
        <taxon>Spermatophyta</taxon>
        <taxon>Magnoliopsida</taxon>
        <taxon>eudicotyledons</taxon>
        <taxon>Gunneridae</taxon>
        <taxon>Pentapetalae</taxon>
        <taxon>rosids</taxon>
        <taxon>malvids</taxon>
        <taxon>Sapindales</taxon>
        <taxon>Rutaceae</taxon>
        <taxon>Aurantioideae</taxon>
        <taxon>Citrus</taxon>
    </lineage>
</organism>
<protein>
    <submittedName>
        <fullName evidence="2">Uncharacterized protein</fullName>
    </submittedName>
</protein>
<proteinExistence type="predicted"/>
<dbReference type="InterPro" id="IPR050823">
    <property type="entry name" value="Plant_Ser_Thr_Prot_Kinase"/>
</dbReference>
<keyword evidence="1" id="KW-0472">Membrane</keyword>
<dbReference type="Gene3D" id="1.10.510.10">
    <property type="entry name" value="Transferase(Phosphotransferase) domain 1"/>
    <property type="match status" value="1"/>
</dbReference>
<accession>A0AAP0LNB2</accession>
<keyword evidence="1" id="KW-0812">Transmembrane</keyword>
<dbReference type="Proteomes" id="UP001428341">
    <property type="component" value="Unassembled WGS sequence"/>
</dbReference>
<reference evidence="2 3" key="1">
    <citation type="submission" date="2024-05" db="EMBL/GenBank/DDBJ databases">
        <title>Haplotype-resolved chromosome-level genome assembly of Huyou (Citrus changshanensis).</title>
        <authorList>
            <person name="Miao C."/>
            <person name="Chen W."/>
            <person name="Wu Y."/>
            <person name="Wang L."/>
            <person name="Zhao S."/>
            <person name="Grierson D."/>
            <person name="Xu C."/>
            <person name="Chen K."/>
        </authorList>
    </citation>
    <scope>NUCLEOTIDE SEQUENCE [LARGE SCALE GENOMIC DNA]</scope>
    <source>
        <strain evidence="2">01-14</strain>
        <tissue evidence="2">Leaf</tissue>
    </source>
</reference>
<evidence type="ECO:0000313" key="2">
    <source>
        <dbReference type="EMBL" id="KAK9181494.1"/>
    </source>
</evidence>